<feature type="compositionally biased region" description="Polar residues" evidence="3">
    <location>
        <begin position="278"/>
        <end position="287"/>
    </location>
</feature>
<evidence type="ECO:0000256" key="3">
    <source>
        <dbReference type="SAM" id="MobiDB-lite"/>
    </source>
</evidence>
<feature type="compositionally biased region" description="Polar residues" evidence="3">
    <location>
        <begin position="255"/>
        <end position="268"/>
    </location>
</feature>
<dbReference type="GO" id="GO:0005643">
    <property type="term" value="C:nuclear pore"/>
    <property type="evidence" value="ECO:0007669"/>
    <property type="project" value="InterPro"/>
</dbReference>
<comment type="caution">
    <text evidence="5">The sequence shown here is derived from an EMBL/GenBank/DDBJ whole genome shotgun (WGS) entry which is preliminary data.</text>
</comment>
<keyword evidence="6" id="KW-1185">Reference proteome</keyword>
<organism evidence="5 6">
    <name type="scientific">Hypsibius exemplaris</name>
    <name type="common">Freshwater tardigrade</name>
    <dbReference type="NCBI Taxonomy" id="2072580"/>
    <lineage>
        <taxon>Eukaryota</taxon>
        <taxon>Metazoa</taxon>
        <taxon>Ecdysozoa</taxon>
        <taxon>Tardigrada</taxon>
        <taxon>Eutardigrada</taxon>
        <taxon>Parachela</taxon>
        <taxon>Hypsibioidea</taxon>
        <taxon>Hypsibiidae</taxon>
        <taxon>Hypsibius</taxon>
    </lineage>
</organism>
<dbReference type="OrthoDB" id="3797628at2759"/>
<name>A0A1W0XA74_HYPEX</name>
<accession>A0A1W0XA74</accession>
<dbReference type="InterPro" id="IPR021967">
    <property type="entry name" value="Nup98_C"/>
</dbReference>
<dbReference type="AlphaFoldDB" id="A0A1W0XA74"/>
<dbReference type="GO" id="GO:0017056">
    <property type="term" value="F:structural constituent of nuclear pore"/>
    <property type="evidence" value="ECO:0007669"/>
    <property type="project" value="InterPro"/>
</dbReference>
<dbReference type="Proteomes" id="UP000192578">
    <property type="component" value="Unassembled WGS sequence"/>
</dbReference>
<dbReference type="Pfam" id="PF12110">
    <property type="entry name" value="Nup96"/>
    <property type="match status" value="1"/>
</dbReference>
<reference evidence="6" key="1">
    <citation type="submission" date="2017-01" db="EMBL/GenBank/DDBJ databases">
        <title>Comparative genomics of anhydrobiosis in the tardigrade Hypsibius dujardini.</title>
        <authorList>
            <person name="Yoshida Y."/>
            <person name="Koutsovoulos G."/>
            <person name="Laetsch D."/>
            <person name="Stevens L."/>
            <person name="Kumar S."/>
            <person name="Horikawa D."/>
            <person name="Ishino K."/>
            <person name="Komine S."/>
            <person name="Tomita M."/>
            <person name="Blaxter M."/>
            <person name="Arakawa K."/>
        </authorList>
    </citation>
    <scope>NUCLEOTIDE SEQUENCE [LARGE SCALE GENOMIC DNA]</scope>
    <source>
        <strain evidence="6">Z151</strain>
    </source>
</reference>
<feature type="domain" description="Peptidase S59" evidence="4">
    <location>
        <begin position="6"/>
        <end position="141"/>
    </location>
</feature>
<proteinExistence type="predicted"/>
<dbReference type="Gene3D" id="3.30.1610.10">
    <property type="entry name" value="Peptidase S59, nucleoporin"/>
    <property type="match status" value="1"/>
</dbReference>
<comment type="subcellular location">
    <subcellularLocation>
        <location evidence="1">Nucleus membrane</location>
        <topology evidence="1">Peripheral membrane protein</topology>
        <orientation evidence="1">Nucleoplasmic side</orientation>
    </subcellularLocation>
</comment>
<sequence length="941" mass="104189">MDPLSRSGYFVEPALPESEAHKIADLFVKDLTVGRRGFGRIFFPGRTAAGDLKKVSDLQSIINFERHSVELYPSCENTPIFSHGLNRSAIVIFEDVDPFQAWKLIRSHRNIRTHCQYLHLKDVSYTLVAEHGSTDHGTDLSAIAAANSPNSSFVTRQAVFENAGRQAFYTRDLSRIMINNGPVRRNPFLDEFRERRNQEDIEQQLEAPVAVGGQAEVSGSGSNLHQSFAARRPLYRPISKAGAVDQLHADRRQPSSKSNSDTDNSFAAQPSLYPRIKQNPTSGRSSQEAIDMLDNLPPLEGDAEDLARYAEEMDNAQDEAGDGDATRYQDVDFPSTTFVGASGGAASKCPVSSVGSFLSVENCHIKPFGIPETQLTDEENNNVVEAVHEMSDASLALFDQFRVAYLEICTIAVNEGCQVLITPGDTIPDLLDILANRLWQSTNPYVLRDVRYALTLIDALHRSVEAPGFARVDRPEAGRAFVKWVVNILPELRRVQTPHANGADLSQSDWDDIHAQVFDLLTLGKLHEAAEFAMDQNATDLGELITSIANPPVSPEMDAKLHAVLTANLNTGTDIVTKILLLLTGMICDRFISACDGLDWLSCLGLYAVFAVNSDSDPTVSAIIDIYEDAEATDSGWIGPTSSNSRQVPLSRPPVLLYDIANLFLGRIDLEPLLQKLDPYKFDVSFQWLLLVTLKSMGYFVRESLFESTTQALAISLKSGRNWESAVAVLLHGQPSAQRDEMIKGVVVSGISNLEMGCSTAAVEDFVVRKLSLPREWVLEGKAARALRHYGYWEAAKLLIELKQFHKAGKLVLEKLLPDIEQSGSSDAYRDLFVLGDALAGASELPEMEFYRPFLPLLMMLKTYGRLQEGDNMAEVLLEQLEKDLTAVKTTVMTEMTVTPVMRNLTEMVDNFLKDRRTRLAHANQAPGRSFLGQVFKLFGK</sequence>
<gene>
    <name evidence="5" type="ORF">BV898_01928</name>
</gene>
<dbReference type="InterPro" id="IPR007230">
    <property type="entry name" value="Nup98_auto-Pept-S59_dom"/>
</dbReference>
<protein>
    <recommendedName>
        <fullName evidence="2">Nuclear pore complex protein Nup98-Nup96</fullName>
    </recommendedName>
</protein>
<dbReference type="SUPFAM" id="SSF82215">
    <property type="entry name" value="C-terminal autoproteolytic domain of nucleoporin nup98"/>
    <property type="match status" value="1"/>
</dbReference>
<evidence type="ECO:0000256" key="1">
    <source>
        <dbReference type="ARBA" id="ARBA00004620"/>
    </source>
</evidence>
<dbReference type="Pfam" id="PF04096">
    <property type="entry name" value="Nucleoporin2"/>
    <property type="match status" value="1"/>
</dbReference>
<evidence type="ECO:0000256" key="2">
    <source>
        <dbReference type="ARBA" id="ARBA00013472"/>
    </source>
</evidence>
<evidence type="ECO:0000313" key="6">
    <source>
        <dbReference type="Proteomes" id="UP000192578"/>
    </source>
</evidence>
<dbReference type="PROSITE" id="PS51434">
    <property type="entry name" value="NUP_C"/>
    <property type="match status" value="1"/>
</dbReference>
<feature type="region of interest" description="Disordered" evidence="3">
    <location>
        <begin position="242"/>
        <end position="287"/>
    </location>
</feature>
<dbReference type="GO" id="GO:0031965">
    <property type="term" value="C:nuclear membrane"/>
    <property type="evidence" value="ECO:0007669"/>
    <property type="project" value="UniProtKB-SubCell"/>
</dbReference>
<dbReference type="InterPro" id="IPR036903">
    <property type="entry name" value="Nup98_auto-Pept-S59_dom_sf"/>
</dbReference>
<dbReference type="EMBL" id="MTYJ01000007">
    <property type="protein sequence ID" value="OQV24393.1"/>
    <property type="molecule type" value="Genomic_DNA"/>
</dbReference>
<evidence type="ECO:0000259" key="4">
    <source>
        <dbReference type="PROSITE" id="PS51434"/>
    </source>
</evidence>
<evidence type="ECO:0000313" key="5">
    <source>
        <dbReference type="EMBL" id="OQV24393.1"/>
    </source>
</evidence>